<reference evidence="3 4" key="1">
    <citation type="submission" date="2015-03" db="EMBL/GenBank/DDBJ databases">
        <authorList>
            <person name="Radwan O."/>
            <person name="Al-Naeli F.A."/>
            <person name="Rendon G.A."/>
            <person name="Fields C."/>
        </authorList>
    </citation>
    <scope>NUCLEOTIDE SEQUENCE [LARGE SCALE GENOMIC DNA]</scope>
    <source>
        <strain evidence="3">CR-DP1</strain>
    </source>
</reference>
<dbReference type="InterPro" id="IPR029063">
    <property type="entry name" value="SAM-dependent_MTases_sf"/>
</dbReference>
<dbReference type="OrthoDB" id="2013972at2759"/>
<feature type="non-terminal residue" evidence="3">
    <location>
        <position position="1"/>
    </location>
</feature>
<name>A0A0F4ZL55_9PEZI</name>
<dbReference type="Pfam" id="PF13489">
    <property type="entry name" value="Methyltransf_23"/>
    <property type="match status" value="1"/>
</dbReference>
<organism evidence="3 4">
    <name type="scientific">Thielaviopsis punctulata</name>
    <dbReference type="NCBI Taxonomy" id="72032"/>
    <lineage>
        <taxon>Eukaryota</taxon>
        <taxon>Fungi</taxon>
        <taxon>Dikarya</taxon>
        <taxon>Ascomycota</taxon>
        <taxon>Pezizomycotina</taxon>
        <taxon>Sordariomycetes</taxon>
        <taxon>Hypocreomycetidae</taxon>
        <taxon>Microascales</taxon>
        <taxon>Ceratocystidaceae</taxon>
        <taxon>Thielaviopsis</taxon>
    </lineage>
</organism>
<comment type="similarity">
    <text evidence="1">Belongs to the methyltransferase superfamily. LaeA methyltransferase family.</text>
</comment>
<dbReference type="SUPFAM" id="SSF53335">
    <property type="entry name" value="S-adenosyl-L-methionine-dependent methyltransferases"/>
    <property type="match status" value="1"/>
</dbReference>
<dbReference type="Gene3D" id="3.40.50.150">
    <property type="entry name" value="Vaccinia Virus protein VP39"/>
    <property type="match status" value="1"/>
</dbReference>
<dbReference type="Proteomes" id="UP000033483">
    <property type="component" value="Unassembled WGS sequence"/>
</dbReference>
<accession>A0A0F4ZL55</accession>
<evidence type="ECO:0000256" key="2">
    <source>
        <dbReference type="SAM" id="MobiDB-lite"/>
    </source>
</evidence>
<proteinExistence type="inferred from homology"/>
<evidence type="ECO:0000313" key="3">
    <source>
        <dbReference type="EMBL" id="KKA30960.1"/>
    </source>
</evidence>
<sequence length="359" mass="41160">KRKIKHQHFANYSRDSQSLSESVINFPEEFGRTYPAFRPGSYAFPNDDMEIRRQELQYLTLNEVAQNRLHFAPWSTEQPPANVLDIATGTGSWAIDMADLYPEANVQGNDLSPIQPRQVPPLVHFFIEDAEDDWHYPQPFDYIHTRCCLGAFRDFNTNIVQQAYANLCSGGWFESQELESWAYCDDDSLSASAPLAEWSREMQEASEAFNRPLDVAKSLLAWYEAAGFVDVEEIVYKIPLGAWPRDPVYKAVGRKWQQVFLDGLSGFSLVLFNRHFGRTKEEIEATLVGVRRDVMDYRVHAYHKYHVVIGRKPFPGEVERREALKVDGLRGKDPTDGGKDSAHQEKEVAEDKDTDMETI</sequence>
<evidence type="ECO:0008006" key="5">
    <source>
        <dbReference type="Google" id="ProtNLM"/>
    </source>
</evidence>
<comment type="caution">
    <text evidence="3">The sequence shown here is derived from an EMBL/GenBank/DDBJ whole genome shotgun (WGS) entry which is preliminary data.</text>
</comment>
<feature type="compositionally biased region" description="Basic and acidic residues" evidence="2">
    <location>
        <begin position="325"/>
        <end position="351"/>
    </location>
</feature>
<evidence type="ECO:0000256" key="1">
    <source>
        <dbReference type="ARBA" id="ARBA00038158"/>
    </source>
</evidence>
<dbReference type="CDD" id="cd02440">
    <property type="entry name" value="AdoMet_MTases"/>
    <property type="match status" value="1"/>
</dbReference>
<protein>
    <recommendedName>
        <fullName evidence="5">Methyltransferase domain-containing protein</fullName>
    </recommendedName>
</protein>
<keyword evidence="4" id="KW-1185">Reference proteome</keyword>
<feature type="region of interest" description="Disordered" evidence="2">
    <location>
        <begin position="325"/>
        <end position="359"/>
    </location>
</feature>
<dbReference type="GO" id="GO:0008168">
    <property type="term" value="F:methyltransferase activity"/>
    <property type="evidence" value="ECO:0007669"/>
    <property type="project" value="TreeGrafter"/>
</dbReference>
<gene>
    <name evidence="3" type="ORF">TD95_001304</name>
</gene>
<evidence type="ECO:0000313" key="4">
    <source>
        <dbReference type="Proteomes" id="UP000033483"/>
    </source>
</evidence>
<dbReference type="EMBL" id="LAEV01000158">
    <property type="protein sequence ID" value="KKA30960.1"/>
    <property type="molecule type" value="Genomic_DNA"/>
</dbReference>
<dbReference type="PANTHER" id="PTHR43591">
    <property type="entry name" value="METHYLTRANSFERASE"/>
    <property type="match status" value="1"/>
</dbReference>
<dbReference type="AlphaFoldDB" id="A0A0F4ZL55"/>
<dbReference type="PANTHER" id="PTHR43591:SF14">
    <property type="entry name" value="METHYLTRANSFERASE"/>
    <property type="match status" value="1"/>
</dbReference>